<keyword evidence="11 12" id="KW-0742">SOS response</keyword>
<evidence type="ECO:0000313" key="16">
    <source>
        <dbReference type="Proteomes" id="UP000824081"/>
    </source>
</evidence>
<evidence type="ECO:0000256" key="10">
    <source>
        <dbReference type="ARBA" id="ARBA00023204"/>
    </source>
</evidence>
<evidence type="ECO:0000256" key="1">
    <source>
        <dbReference type="ARBA" id="ARBA00004496"/>
    </source>
</evidence>
<dbReference type="EMBL" id="DVMZ01000126">
    <property type="protein sequence ID" value="HIU59387.1"/>
    <property type="molecule type" value="Genomic_DNA"/>
</dbReference>
<keyword evidence="6 12" id="KW-0547">Nucleotide-binding</keyword>
<dbReference type="InterPro" id="IPR003395">
    <property type="entry name" value="RecF/RecN/SMC_N"/>
</dbReference>
<evidence type="ECO:0000259" key="14">
    <source>
        <dbReference type="Pfam" id="PF02463"/>
    </source>
</evidence>
<dbReference type="PROSITE" id="PS00618">
    <property type="entry name" value="RECF_2"/>
    <property type="match status" value="1"/>
</dbReference>
<dbReference type="Gene3D" id="3.40.50.300">
    <property type="entry name" value="P-loop containing nucleotide triphosphate hydrolases"/>
    <property type="match status" value="1"/>
</dbReference>
<proteinExistence type="inferred from homology"/>
<evidence type="ECO:0000256" key="9">
    <source>
        <dbReference type="ARBA" id="ARBA00023125"/>
    </source>
</evidence>
<dbReference type="GO" id="GO:0006260">
    <property type="term" value="P:DNA replication"/>
    <property type="evidence" value="ECO:0007669"/>
    <property type="project" value="UniProtKB-UniRule"/>
</dbReference>
<dbReference type="GO" id="GO:0005524">
    <property type="term" value="F:ATP binding"/>
    <property type="evidence" value="ECO:0007669"/>
    <property type="project" value="UniProtKB-UniRule"/>
</dbReference>
<reference evidence="15" key="1">
    <citation type="submission" date="2020-10" db="EMBL/GenBank/DDBJ databases">
        <authorList>
            <person name="Gilroy R."/>
        </authorList>
    </citation>
    <scope>NUCLEOTIDE SEQUENCE</scope>
    <source>
        <strain evidence="15">11687</strain>
    </source>
</reference>
<dbReference type="AlphaFoldDB" id="A0A9D1MFM0"/>
<dbReference type="GO" id="GO:0005737">
    <property type="term" value="C:cytoplasm"/>
    <property type="evidence" value="ECO:0007669"/>
    <property type="project" value="UniProtKB-SubCell"/>
</dbReference>
<evidence type="ECO:0000256" key="3">
    <source>
        <dbReference type="ARBA" id="ARBA00020170"/>
    </source>
</evidence>
<dbReference type="SUPFAM" id="SSF52540">
    <property type="entry name" value="P-loop containing nucleoside triphosphate hydrolases"/>
    <property type="match status" value="1"/>
</dbReference>
<keyword evidence="5 12" id="KW-0235">DNA replication</keyword>
<dbReference type="Pfam" id="PF02463">
    <property type="entry name" value="SMC_N"/>
    <property type="match status" value="1"/>
</dbReference>
<comment type="subcellular location">
    <subcellularLocation>
        <location evidence="1 12 13">Cytoplasm</location>
    </subcellularLocation>
</comment>
<evidence type="ECO:0000256" key="12">
    <source>
        <dbReference type="HAMAP-Rule" id="MF_00365"/>
    </source>
</evidence>
<evidence type="ECO:0000256" key="4">
    <source>
        <dbReference type="ARBA" id="ARBA00022490"/>
    </source>
</evidence>
<dbReference type="PANTHER" id="PTHR32182">
    <property type="entry name" value="DNA REPLICATION AND REPAIR PROTEIN RECF"/>
    <property type="match status" value="1"/>
</dbReference>
<gene>
    <name evidence="12 15" type="primary">recF</name>
    <name evidence="15" type="ORF">IAC57_04715</name>
</gene>
<protein>
    <recommendedName>
        <fullName evidence="3 12">DNA replication and repair protein RecF</fullName>
    </recommendedName>
</protein>
<dbReference type="PANTHER" id="PTHR32182:SF0">
    <property type="entry name" value="DNA REPLICATION AND REPAIR PROTEIN RECF"/>
    <property type="match status" value="1"/>
</dbReference>
<reference evidence="15" key="2">
    <citation type="journal article" date="2021" name="PeerJ">
        <title>Extensive microbial diversity within the chicken gut microbiome revealed by metagenomics and culture.</title>
        <authorList>
            <person name="Gilroy R."/>
            <person name="Ravi A."/>
            <person name="Getino M."/>
            <person name="Pursley I."/>
            <person name="Horton D.L."/>
            <person name="Alikhan N.F."/>
            <person name="Baker D."/>
            <person name="Gharbi K."/>
            <person name="Hall N."/>
            <person name="Watson M."/>
            <person name="Adriaenssens E.M."/>
            <person name="Foster-Nyarko E."/>
            <person name="Jarju S."/>
            <person name="Secka A."/>
            <person name="Antonio M."/>
            <person name="Oren A."/>
            <person name="Chaudhuri R.R."/>
            <person name="La Ragione R."/>
            <person name="Hildebrand F."/>
            <person name="Pallen M.J."/>
        </authorList>
    </citation>
    <scope>NUCLEOTIDE SEQUENCE</scope>
    <source>
        <strain evidence="15">11687</strain>
    </source>
</reference>
<dbReference type="NCBIfam" id="TIGR00611">
    <property type="entry name" value="recf"/>
    <property type="match status" value="1"/>
</dbReference>
<evidence type="ECO:0000256" key="8">
    <source>
        <dbReference type="ARBA" id="ARBA00022840"/>
    </source>
</evidence>
<dbReference type="PROSITE" id="PS00617">
    <property type="entry name" value="RECF_1"/>
    <property type="match status" value="1"/>
</dbReference>
<keyword evidence="8 12" id="KW-0067">ATP-binding</keyword>
<name>A0A9D1MFM0_9FIRM</name>
<keyword evidence="7 12" id="KW-0227">DNA damage</keyword>
<evidence type="ECO:0000256" key="11">
    <source>
        <dbReference type="ARBA" id="ARBA00023236"/>
    </source>
</evidence>
<dbReference type="InterPro" id="IPR027417">
    <property type="entry name" value="P-loop_NTPase"/>
</dbReference>
<evidence type="ECO:0000256" key="13">
    <source>
        <dbReference type="RuleBase" id="RU000578"/>
    </source>
</evidence>
<dbReference type="InterPro" id="IPR018078">
    <property type="entry name" value="DNA-binding_RecF_CS"/>
</dbReference>
<dbReference type="InterPro" id="IPR001238">
    <property type="entry name" value="DNA-binding_RecF"/>
</dbReference>
<evidence type="ECO:0000313" key="15">
    <source>
        <dbReference type="EMBL" id="HIU59387.1"/>
    </source>
</evidence>
<dbReference type="HAMAP" id="MF_00365">
    <property type="entry name" value="RecF"/>
    <property type="match status" value="1"/>
</dbReference>
<comment type="similarity">
    <text evidence="2 12 13">Belongs to the RecF family.</text>
</comment>
<dbReference type="GO" id="GO:0006302">
    <property type="term" value="P:double-strand break repair"/>
    <property type="evidence" value="ECO:0007669"/>
    <property type="project" value="TreeGrafter"/>
</dbReference>
<dbReference type="Proteomes" id="UP000824081">
    <property type="component" value="Unassembled WGS sequence"/>
</dbReference>
<evidence type="ECO:0000256" key="2">
    <source>
        <dbReference type="ARBA" id="ARBA00008016"/>
    </source>
</evidence>
<dbReference type="InterPro" id="IPR042174">
    <property type="entry name" value="RecF_2"/>
</dbReference>
<feature type="binding site" evidence="12">
    <location>
        <begin position="30"/>
        <end position="37"/>
    </location>
    <ligand>
        <name>ATP</name>
        <dbReference type="ChEBI" id="CHEBI:30616"/>
    </ligand>
</feature>
<accession>A0A9D1MFM0</accession>
<keyword evidence="10 12" id="KW-0234">DNA repair</keyword>
<feature type="domain" description="RecF/RecN/SMC N-terminal" evidence="14">
    <location>
        <begin position="3"/>
        <end position="344"/>
    </location>
</feature>
<dbReference type="Gene3D" id="1.20.1050.90">
    <property type="entry name" value="RecF/RecN/SMC, N-terminal domain"/>
    <property type="match status" value="1"/>
</dbReference>
<dbReference type="GO" id="GO:0009432">
    <property type="term" value="P:SOS response"/>
    <property type="evidence" value="ECO:0007669"/>
    <property type="project" value="UniProtKB-UniRule"/>
</dbReference>
<dbReference type="GO" id="GO:0003697">
    <property type="term" value="F:single-stranded DNA binding"/>
    <property type="evidence" value="ECO:0007669"/>
    <property type="project" value="UniProtKB-UniRule"/>
</dbReference>
<keyword evidence="9 12" id="KW-0238">DNA-binding</keyword>
<comment type="caution">
    <text evidence="15">The sequence shown here is derived from an EMBL/GenBank/DDBJ whole genome shotgun (WGS) entry which is preliminary data.</text>
</comment>
<keyword evidence="4 12" id="KW-0963">Cytoplasm</keyword>
<sequence>MQIKNLSLQNFRNYEDERFAFDGGLNILFGKNAQGKTNCAEAVFYLCTGTSLRIRHDRQLIRIGAPCAKISADAENRYGHVRIEADIFEDKREIRINGSKITKNADLMGHINSVFFSPGELRLIQDGPDERRRFMNMSISQTSPAYYTALLRYNKILDQRNALLKNNDVSLILDTLPVWDEQLCRYAAVIVKKRAEFLGKLAPYARELHAFLTDGAEELDISPEKKYGGEEGEIAAKLLRQLSGNYEKDMRLGFTTVGPHRDDIDFFISGKDAKAYASQGQTRTAALAVKLAEVEIFRELSGEYPVLILDDVMSELDLPRRKKLLRRISSVQTILTCTHAERVLYGAECKKIRIEGGRIRRDKED</sequence>
<comment type="function">
    <text evidence="12 13">The RecF protein is involved in DNA metabolism; it is required for DNA replication and normal SOS inducibility. RecF binds preferentially to single-stranded, linear DNA. It also seems to bind ATP.</text>
</comment>
<dbReference type="GO" id="GO:0000731">
    <property type="term" value="P:DNA synthesis involved in DNA repair"/>
    <property type="evidence" value="ECO:0007669"/>
    <property type="project" value="TreeGrafter"/>
</dbReference>
<evidence type="ECO:0000256" key="7">
    <source>
        <dbReference type="ARBA" id="ARBA00022763"/>
    </source>
</evidence>
<evidence type="ECO:0000256" key="5">
    <source>
        <dbReference type="ARBA" id="ARBA00022705"/>
    </source>
</evidence>
<organism evidence="15 16">
    <name type="scientific">Candidatus Scatosoma pullistercoris</name>
    <dbReference type="NCBI Taxonomy" id="2840934"/>
    <lineage>
        <taxon>Bacteria</taxon>
        <taxon>Bacillati</taxon>
        <taxon>Bacillota</taxon>
        <taxon>Clostridia</taxon>
        <taxon>Candidatus Scatosoma</taxon>
    </lineage>
</organism>
<evidence type="ECO:0000256" key="6">
    <source>
        <dbReference type="ARBA" id="ARBA00022741"/>
    </source>
</evidence>